<sequence>MYDKIATIVPLAHLHELRYDDYLMALAHAAQTRDYMDFYKERAGEGRYVILDNSAVELGAPMDFATYLGLAMEMGASEIVLPDHFMDASATKKAAFPAIQMAKLGGYYGNIMFIPQGRNREEWYHNALWGMWNLPIQTLGLSCRYTEMWGNRMAMIREILPHTPETVKIHLLGNYLPPEDDVAIALRKPQVRGVDSSYASVFTKHDLLIESGVPRPADRNLDFITDRFANLGLFQANLKSWRVRCEYGRSYSASFGKETGSNPG</sequence>
<accession>A0A0F9Q798</accession>
<evidence type="ECO:0000313" key="1">
    <source>
        <dbReference type="EMBL" id="KKN32857.1"/>
    </source>
</evidence>
<comment type="caution">
    <text evidence="1">The sequence shown here is derived from an EMBL/GenBank/DDBJ whole genome shotgun (WGS) entry which is preliminary data.</text>
</comment>
<evidence type="ECO:0008006" key="2">
    <source>
        <dbReference type="Google" id="ProtNLM"/>
    </source>
</evidence>
<dbReference type="EMBL" id="LAZR01002225">
    <property type="protein sequence ID" value="KKN32857.1"/>
    <property type="molecule type" value="Genomic_DNA"/>
</dbReference>
<protein>
    <recommendedName>
        <fullName evidence="2">Amidohydrolase-related domain-containing protein</fullName>
    </recommendedName>
</protein>
<gene>
    <name evidence="1" type="ORF">LCGC14_0809750</name>
</gene>
<proteinExistence type="predicted"/>
<name>A0A0F9Q798_9ZZZZ</name>
<reference evidence="1" key="1">
    <citation type="journal article" date="2015" name="Nature">
        <title>Complex archaea that bridge the gap between prokaryotes and eukaryotes.</title>
        <authorList>
            <person name="Spang A."/>
            <person name="Saw J.H."/>
            <person name="Jorgensen S.L."/>
            <person name="Zaremba-Niedzwiedzka K."/>
            <person name="Martijn J."/>
            <person name="Lind A.E."/>
            <person name="van Eijk R."/>
            <person name="Schleper C."/>
            <person name="Guy L."/>
            <person name="Ettema T.J."/>
        </authorList>
    </citation>
    <scope>NUCLEOTIDE SEQUENCE</scope>
</reference>
<organism evidence="1">
    <name type="scientific">marine sediment metagenome</name>
    <dbReference type="NCBI Taxonomy" id="412755"/>
    <lineage>
        <taxon>unclassified sequences</taxon>
        <taxon>metagenomes</taxon>
        <taxon>ecological metagenomes</taxon>
    </lineage>
</organism>
<dbReference type="AlphaFoldDB" id="A0A0F9Q798"/>